<name>A9WL09_RENSM</name>
<dbReference type="EMBL" id="CP000910">
    <property type="protein sequence ID" value="ABY22278.1"/>
    <property type="molecule type" value="Genomic_DNA"/>
</dbReference>
<reference evidence="3" key="1">
    <citation type="journal article" date="2008" name="J. Bacteriol.">
        <title>Genome sequence of the fish pathogen Renibacterium salmoninarum suggests reductive evolution away from an environmental Arthrobacter ancestor.</title>
        <authorList>
            <person name="Wiens G.D."/>
            <person name="Rockey D.D."/>
            <person name="Wu Z."/>
            <person name="Chang J."/>
            <person name="Levy R."/>
            <person name="Crane S."/>
            <person name="Chen D.S."/>
            <person name="Capri G.R."/>
            <person name="Burnett J.R."/>
            <person name="Sudheesh P.S."/>
            <person name="Schipma M.J."/>
            <person name="Burd H."/>
            <person name="Bhattacharyya A."/>
            <person name="Rhodes L.D."/>
            <person name="Kaul R."/>
            <person name="Strom M.S."/>
        </authorList>
    </citation>
    <scope>NUCLEOTIDE SEQUENCE [LARGE SCALE GENOMIC DNA]</scope>
    <source>
        <strain evidence="3">ATCC 33209 / DSM 20767 / JCM 11484 / NBRC 15589 / NCIMB 2235</strain>
    </source>
</reference>
<dbReference type="Pfam" id="PF12840">
    <property type="entry name" value="HTH_20"/>
    <property type="match status" value="1"/>
</dbReference>
<dbReference type="eggNOG" id="COG0640">
    <property type="taxonomic scope" value="Bacteria"/>
</dbReference>
<dbReference type="HOGENOM" id="CLU_097806_0_2_11"/>
<dbReference type="InterPro" id="IPR011991">
    <property type="entry name" value="ArsR-like_HTH"/>
</dbReference>
<organism evidence="2 3">
    <name type="scientific">Renibacterium salmoninarum (strain ATCC 33209 / DSM 20767 / JCM 11484 / NBRC 15589 / NCIMB 2235)</name>
    <dbReference type="NCBI Taxonomy" id="288705"/>
    <lineage>
        <taxon>Bacteria</taxon>
        <taxon>Bacillati</taxon>
        <taxon>Actinomycetota</taxon>
        <taxon>Actinomycetes</taxon>
        <taxon>Micrococcales</taxon>
        <taxon>Micrococcaceae</taxon>
        <taxon>Renibacterium</taxon>
    </lineage>
</organism>
<protein>
    <submittedName>
        <fullName evidence="2">Transcriptional regulator, ArsR family</fullName>
    </submittedName>
</protein>
<dbReference type="SMART" id="SM00418">
    <property type="entry name" value="HTH_ARSR"/>
    <property type="match status" value="1"/>
</dbReference>
<dbReference type="NCBIfam" id="NF033788">
    <property type="entry name" value="HTH_metalloreg"/>
    <property type="match status" value="1"/>
</dbReference>
<dbReference type="InterPro" id="IPR001845">
    <property type="entry name" value="HTH_ArsR_DNA-bd_dom"/>
</dbReference>
<dbReference type="Gene3D" id="1.10.10.10">
    <property type="entry name" value="Winged helix-like DNA-binding domain superfamily/Winged helix DNA-binding domain"/>
    <property type="match status" value="1"/>
</dbReference>
<dbReference type="CDD" id="cd00090">
    <property type="entry name" value="HTH_ARSR"/>
    <property type="match status" value="1"/>
</dbReference>
<proteinExistence type="predicted"/>
<dbReference type="InterPro" id="IPR036388">
    <property type="entry name" value="WH-like_DNA-bd_sf"/>
</dbReference>
<feature type="domain" description="HTH arsR-type" evidence="1">
    <location>
        <begin position="4"/>
        <end position="98"/>
    </location>
</feature>
<evidence type="ECO:0000313" key="3">
    <source>
        <dbReference type="Proteomes" id="UP000002007"/>
    </source>
</evidence>
<dbReference type="Proteomes" id="UP000002007">
    <property type="component" value="Chromosome"/>
</dbReference>
<dbReference type="AlphaFoldDB" id="A9WL09"/>
<dbReference type="KEGG" id="rsa:RSal33209_0529"/>
<dbReference type="SUPFAM" id="SSF46785">
    <property type="entry name" value="Winged helix' DNA-binding domain"/>
    <property type="match status" value="1"/>
</dbReference>
<gene>
    <name evidence="2" type="ordered locus">RSal33209_0529</name>
</gene>
<accession>A9WL09</accession>
<dbReference type="PROSITE" id="PS50987">
    <property type="entry name" value="HTH_ARSR_2"/>
    <property type="match status" value="1"/>
</dbReference>
<evidence type="ECO:0000313" key="2">
    <source>
        <dbReference type="EMBL" id="ABY22278.1"/>
    </source>
</evidence>
<dbReference type="PANTHER" id="PTHR38600:SF2">
    <property type="entry name" value="SLL0088 PROTEIN"/>
    <property type="match status" value="1"/>
</dbReference>
<sequence>MVTMMDSDEEQLDRAFAALGDPVRRQIIARLSISDATVKELAAPFKISLQAISKHLQILEAASLISSGKDAQRRPRHLLKANLAQLTDWINAYSSSAEEKFQRLEGLLAKDPIDGVSSDKENLAWLRRAD</sequence>
<dbReference type="GO" id="GO:0003700">
    <property type="term" value="F:DNA-binding transcription factor activity"/>
    <property type="evidence" value="ECO:0007669"/>
    <property type="project" value="InterPro"/>
</dbReference>
<evidence type="ECO:0000259" key="1">
    <source>
        <dbReference type="PROSITE" id="PS50987"/>
    </source>
</evidence>
<dbReference type="InterPro" id="IPR036390">
    <property type="entry name" value="WH_DNA-bd_sf"/>
</dbReference>
<keyword evidence="3" id="KW-1185">Reference proteome</keyword>
<dbReference type="STRING" id="288705.RSal33209_0529"/>
<dbReference type="PANTHER" id="PTHR38600">
    <property type="entry name" value="TRANSCRIPTIONAL REGULATORY PROTEIN"/>
    <property type="match status" value="1"/>
</dbReference>